<keyword evidence="4 7" id="KW-0812">Transmembrane</keyword>
<comment type="subcellular location">
    <subcellularLocation>
        <location evidence="1">Cell membrane</location>
        <topology evidence="1">Multi-pass membrane protein</topology>
    </subcellularLocation>
</comment>
<dbReference type="Pfam" id="PF07681">
    <property type="entry name" value="DoxX"/>
    <property type="match status" value="1"/>
</dbReference>
<feature type="transmembrane region" description="Helical" evidence="7">
    <location>
        <begin position="80"/>
        <end position="99"/>
    </location>
</feature>
<sequence>MNSTLSNQKFQFYSLLLLRIMLVAIFLYHGLPKAIFWSAASEKFVGFGLPGFLGPITGIAEVIASVLLIFGLYWQAANLLLLFIIAGAIVTVQLPAFLADAKKVAGLERDLLIMVGHITLLAFNPKVNRVRVTQE</sequence>
<dbReference type="InterPro" id="IPR032808">
    <property type="entry name" value="DoxX"/>
</dbReference>
<evidence type="ECO:0000256" key="5">
    <source>
        <dbReference type="ARBA" id="ARBA00022989"/>
    </source>
</evidence>
<keyword evidence="6 7" id="KW-0472">Membrane</keyword>
<evidence type="ECO:0000256" key="6">
    <source>
        <dbReference type="ARBA" id="ARBA00023136"/>
    </source>
</evidence>
<evidence type="ECO:0000256" key="7">
    <source>
        <dbReference type="SAM" id="Phobius"/>
    </source>
</evidence>
<name>A0A6B3N3P6_9CYAN</name>
<comment type="similarity">
    <text evidence="2">Belongs to the DoxX family.</text>
</comment>
<evidence type="ECO:0000256" key="4">
    <source>
        <dbReference type="ARBA" id="ARBA00022692"/>
    </source>
</evidence>
<dbReference type="InterPro" id="IPR051907">
    <property type="entry name" value="DoxX-like_oxidoreductase"/>
</dbReference>
<evidence type="ECO:0000313" key="8">
    <source>
        <dbReference type="EMBL" id="NER26197.1"/>
    </source>
</evidence>
<feature type="transmembrane region" description="Helical" evidence="7">
    <location>
        <begin position="12"/>
        <end position="31"/>
    </location>
</feature>
<dbReference type="PANTHER" id="PTHR33452:SF1">
    <property type="entry name" value="INNER MEMBRANE PROTEIN YPHA-RELATED"/>
    <property type="match status" value="1"/>
</dbReference>
<accession>A0A6B3N3P6</accession>
<feature type="transmembrane region" description="Helical" evidence="7">
    <location>
        <begin position="52"/>
        <end position="74"/>
    </location>
</feature>
<dbReference type="PANTHER" id="PTHR33452">
    <property type="entry name" value="OXIDOREDUCTASE CATD-RELATED"/>
    <property type="match status" value="1"/>
</dbReference>
<organism evidence="8">
    <name type="scientific">Symploca sp. SIO1C4</name>
    <dbReference type="NCBI Taxonomy" id="2607765"/>
    <lineage>
        <taxon>Bacteria</taxon>
        <taxon>Bacillati</taxon>
        <taxon>Cyanobacteriota</taxon>
        <taxon>Cyanophyceae</taxon>
        <taxon>Coleofasciculales</taxon>
        <taxon>Coleofasciculaceae</taxon>
        <taxon>Symploca</taxon>
    </lineage>
</organism>
<evidence type="ECO:0000256" key="3">
    <source>
        <dbReference type="ARBA" id="ARBA00022475"/>
    </source>
</evidence>
<dbReference type="GO" id="GO:0005886">
    <property type="term" value="C:plasma membrane"/>
    <property type="evidence" value="ECO:0007669"/>
    <property type="project" value="UniProtKB-SubCell"/>
</dbReference>
<evidence type="ECO:0000256" key="1">
    <source>
        <dbReference type="ARBA" id="ARBA00004651"/>
    </source>
</evidence>
<dbReference type="EMBL" id="JAAHFQ010000007">
    <property type="protein sequence ID" value="NER26197.1"/>
    <property type="molecule type" value="Genomic_DNA"/>
</dbReference>
<keyword evidence="5 7" id="KW-1133">Transmembrane helix</keyword>
<proteinExistence type="inferred from homology"/>
<keyword evidence="3" id="KW-1003">Cell membrane</keyword>
<comment type="caution">
    <text evidence="8">The sequence shown here is derived from an EMBL/GenBank/DDBJ whole genome shotgun (WGS) entry which is preliminary data.</text>
</comment>
<evidence type="ECO:0000256" key="2">
    <source>
        <dbReference type="ARBA" id="ARBA00006679"/>
    </source>
</evidence>
<dbReference type="AlphaFoldDB" id="A0A6B3N3P6"/>
<gene>
    <name evidence="8" type="ORF">F6J89_00615</name>
</gene>
<reference evidence="8" key="1">
    <citation type="submission" date="2019-11" db="EMBL/GenBank/DDBJ databases">
        <title>Genomic insights into an expanded diversity of filamentous marine cyanobacteria reveals the extraordinary biosynthetic potential of Moorea and Okeania.</title>
        <authorList>
            <person name="Ferreira Leao T."/>
            <person name="Wang M."/>
            <person name="Moss N."/>
            <person name="Da Silva R."/>
            <person name="Sanders J."/>
            <person name="Nurk S."/>
            <person name="Gurevich A."/>
            <person name="Humphrey G."/>
            <person name="Reher R."/>
            <person name="Zhu Q."/>
            <person name="Belda-Ferre P."/>
            <person name="Glukhov E."/>
            <person name="Rex R."/>
            <person name="Dorrestein P.C."/>
            <person name="Knight R."/>
            <person name="Pevzner P."/>
            <person name="Gerwick W.H."/>
            <person name="Gerwick L."/>
        </authorList>
    </citation>
    <scope>NUCLEOTIDE SEQUENCE</scope>
    <source>
        <strain evidence="8">SIO1C4</strain>
    </source>
</reference>
<protein>
    <submittedName>
        <fullName evidence="8">DoxX family protein</fullName>
    </submittedName>
</protein>